<gene>
    <name evidence="6" type="ORF">FHK81_14845</name>
</gene>
<dbReference type="InterPro" id="IPR000792">
    <property type="entry name" value="Tscrpt_reg_LuxR_C"/>
</dbReference>
<name>A0A558B4F1_9GAMM</name>
<dbReference type="RefSeq" id="WP_273134587.1">
    <property type="nucleotide sequence ID" value="NZ_VMRX01000042.1"/>
</dbReference>
<evidence type="ECO:0000256" key="3">
    <source>
        <dbReference type="ARBA" id="ARBA00023163"/>
    </source>
</evidence>
<dbReference type="InterPro" id="IPR041617">
    <property type="entry name" value="TPR_MalT"/>
</dbReference>
<dbReference type="Gene3D" id="1.25.40.10">
    <property type="entry name" value="Tetratricopeptide repeat domain"/>
    <property type="match status" value="1"/>
</dbReference>
<keyword evidence="1" id="KW-0805">Transcription regulation</keyword>
<dbReference type="GO" id="GO:0006355">
    <property type="term" value="P:regulation of DNA-templated transcription"/>
    <property type="evidence" value="ECO:0007669"/>
    <property type="project" value="InterPro"/>
</dbReference>
<dbReference type="InterPro" id="IPR059106">
    <property type="entry name" value="WHD_MalT"/>
</dbReference>
<dbReference type="PRINTS" id="PR00038">
    <property type="entry name" value="HTHLUXR"/>
</dbReference>
<keyword evidence="2" id="KW-0238">DNA-binding</keyword>
<dbReference type="PANTHER" id="PTHR44688">
    <property type="entry name" value="DNA-BINDING TRANSCRIPTIONAL ACTIVATOR DEVR_DOSR"/>
    <property type="match status" value="1"/>
</dbReference>
<dbReference type="EMBL" id="VMRX01000042">
    <property type="protein sequence ID" value="TVT31363.1"/>
    <property type="molecule type" value="Genomic_DNA"/>
</dbReference>
<dbReference type="SMART" id="SM00421">
    <property type="entry name" value="HTH_LUXR"/>
    <property type="match status" value="1"/>
</dbReference>
<dbReference type="InterPro" id="IPR027417">
    <property type="entry name" value="P-loop_NTPase"/>
</dbReference>
<evidence type="ECO:0000313" key="7">
    <source>
        <dbReference type="Proteomes" id="UP000319142"/>
    </source>
</evidence>
<reference evidence="6 7" key="1">
    <citation type="submission" date="2019-07" db="EMBL/GenBank/DDBJ databases">
        <title>The pathways for chlorine oxyanion respiration interact through the shared metabolite chlorate.</title>
        <authorList>
            <person name="Barnum T.P."/>
            <person name="Cheng Y."/>
            <person name="Hill K.A."/>
            <person name="Lucas L.N."/>
            <person name="Carlson H.K."/>
            <person name="Coates J.D."/>
        </authorList>
    </citation>
    <scope>NUCLEOTIDE SEQUENCE [LARGE SCALE GENOMIC DNA]</scope>
    <source>
        <strain evidence="6">UCB</strain>
    </source>
</reference>
<comment type="caution">
    <text evidence="6">The sequence shown here is derived from an EMBL/GenBank/DDBJ whole genome shotgun (WGS) entry which is preliminary data.</text>
</comment>
<sequence length="918" mass="103062">MLLTTKFLRPTPDPRAVRRQRLDSLLEPETGKRLNMVVAPAGFGKTTLVSQWCALNSHRTAWLSLDEHDNQPRQFWQYVVGAFEHAGLMGLEDIRKQLARSDGEDQTAAITGLINTLSQDDTAWFLVLDDYHEITSDTIHRQLGWFIDYLPPGMLVTLASRTEPPLPLARWRVRRQVQDIHPGLLAFSEDECRAFFRDTMAMELSEQEIRSVCQRTEGWVAAMQLSALSAKSGQLNLDQTSAPPSLNPDGRLISDYVLTEVLRQLPRELMDFLLDTACCPRLSGALCDAIRERSDSQDALTRLLAQNLFLIPLDTRNEWFRYHDLFREALLQRIQSKDPARAELMQSRTIDWLLSHGQVQEAIGQIVRRKDTERLARVLSEHGNNLIHGGFHLPVLEWLEKIPADVINDSPQLQMLKVWGLFFANRVEGLEPLLTRVEDLLDRRVADSHPDAEGALAIHSEVSLVRSYLARSRNDEKNASDLTRQVLKDIDKISIPLKSVTYYGLGMDYFGKGELNEAEEALESAVYYGQVERKPSTVLSSGGLLAWIQYNRGDTDLALETTSRVRQWVDEHYADPSQPRLISCWQNSALIEIYREQNQPQTAAGYLSPLLEHVEKGTEPGQHVVIQFVRGHLAFSEGKQDAAIDALKDAVAVGRKRRDHILFDPPAAAALLARCYLATGQADKAMECLQPALEKPASNPLNREQNQIALARVLIARNDSQKAQEILSALIPAAERNAHTRHLVEILLVYAEALFGQGYEEEANRMLERAMDRAEHAGFLRLFAEESPALREKMLELPRLRTPGRWNRELLTMLKDQLLEPPVAAGSEPAEPESAAATPAPRSAASELAEPLSQREQEVLELINQGLANKDIAGKMSVAPATVKAHIRNLYGKLGVGRRTEALARARELGLLVDTTKT</sequence>
<dbReference type="CDD" id="cd06170">
    <property type="entry name" value="LuxR_C_like"/>
    <property type="match status" value="1"/>
</dbReference>
<dbReference type="SMART" id="SM00028">
    <property type="entry name" value="TPR"/>
    <property type="match status" value="3"/>
</dbReference>
<feature type="domain" description="HTH luxR-type" evidence="5">
    <location>
        <begin position="845"/>
        <end position="910"/>
    </location>
</feature>
<evidence type="ECO:0000256" key="1">
    <source>
        <dbReference type="ARBA" id="ARBA00023015"/>
    </source>
</evidence>
<dbReference type="SUPFAM" id="SSF52540">
    <property type="entry name" value="P-loop containing nucleoside triphosphate hydrolases"/>
    <property type="match status" value="1"/>
</dbReference>
<protein>
    <submittedName>
        <fullName evidence="6">Tetratricopeptide repeat protein</fullName>
    </submittedName>
</protein>
<keyword evidence="3" id="KW-0804">Transcription</keyword>
<dbReference type="InterPro" id="IPR036388">
    <property type="entry name" value="WH-like_DNA-bd_sf"/>
</dbReference>
<dbReference type="SUPFAM" id="SSF46894">
    <property type="entry name" value="C-terminal effector domain of the bipartite response regulators"/>
    <property type="match status" value="1"/>
</dbReference>
<dbReference type="Pfam" id="PF17874">
    <property type="entry name" value="TPR_MalT"/>
    <property type="match status" value="1"/>
</dbReference>
<dbReference type="GO" id="GO:0003677">
    <property type="term" value="F:DNA binding"/>
    <property type="evidence" value="ECO:0007669"/>
    <property type="project" value="UniProtKB-KW"/>
</dbReference>
<dbReference type="Pfam" id="PF25873">
    <property type="entry name" value="WHD_MalT"/>
    <property type="match status" value="1"/>
</dbReference>
<dbReference type="PROSITE" id="PS00622">
    <property type="entry name" value="HTH_LUXR_1"/>
    <property type="match status" value="1"/>
</dbReference>
<evidence type="ECO:0000256" key="4">
    <source>
        <dbReference type="SAM" id="MobiDB-lite"/>
    </source>
</evidence>
<feature type="region of interest" description="Disordered" evidence="4">
    <location>
        <begin position="823"/>
        <end position="846"/>
    </location>
</feature>
<dbReference type="InterPro" id="IPR011990">
    <property type="entry name" value="TPR-like_helical_dom_sf"/>
</dbReference>
<dbReference type="InterPro" id="IPR016032">
    <property type="entry name" value="Sig_transdc_resp-reg_C-effctor"/>
</dbReference>
<organism evidence="6 7">
    <name type="scientific">Marinobacter vinifirmus</name>
    <dbReference type="NCBI Taxonomy" id="355591"/>
    <lineage>
        <taxon>Bacteria</taxon>
        <taxon>Pseudomonadati</taxon>
        <taxon>Pseudomonadota</taxon>
        <taxon>Gammaproteobacteria</taxon>
        <taxon>Pseudomonadales</taxon>
        <taxon>Marinobacteraceae</taxon>
        <taxon>Marinobacter</taxon>
    </lineage>
</organism>
<dbReference type="PROSITE" id="PS50043">
    <property type="entry name" value="HTH_LUXR_2"/>
    <property type="match status" value="1"/>
</dbReference>
<evidence type="ECO:0000259" key="5">
    <source>
        <dbReference type="PROSITE" id="PS50043"/>
    </source>
</evidence>
<dbReference type="Proteomes" id="UP000319142">
    <property type="component" value="Unassembled WGS sequence"/>
</dbReference>
<dbReference type="Gene3D" id="1.10.10.10">
    <property type="entry name" value="Winged helix-like DNA-binding domain superfamily/Winged helix DNA-binding domain"/>
    <property type="match status" value="1"/>
</dbReference>
<dbReference type="Pfam" id="PF00196">
    <property type="entry name" value="GerE"/>
    <property type="match status" value="1"/>
</dbReference>
<dbReference type="AlphaFoldDB" id="A0A558B4F1"/>
<accession>A0A558B4F1</accession>
<evidence type="ECO:0000313" key="6">
    <source>
        <dbReference type="EMBL" id="TVT31363.1"/>
    </source>
</evidence>
<dbReference type="PANTHER" id="PTHR44688:SF16">
    <property type="entry name" value="DNA-BINDING TRANSCRIPTIONAL ACTIVATOR DEVR_DOSR"/>
    <property type="match status" value="1"/>
</dbReference>
<dbReference type="Gene3D" id="3.40.50.300">
    <property type="entry name" value="P-loop containing nucleotide triphosphate hydrolases"/>
    <property type="match status" value="1"/>
</dbReference>
<evidence type="ECO:0000256" key="2">
    <source>
        <dbReference type="ARBA" id="ARBA00023125"/>
    </source>
</evidence>
<proteinExistence type="predicted"/>
<dbReference type="InterPro" id="IPR019734">
    <property type="entry name" value="TPR_rpt"/>
</dbReference>
<dbReference type="SUPFAM" id="SSF48452">
    <property type="entry name" value="TPR-like"/>
    <property type="match status" value="1"/>
</dbReference>